<gene>
    <name evidence="1" type="ORF">MNB_SM-3-960</name>
</gene>
<dbReference type="AlphaFoldDB" id="A0A1W1D477"/>
<proteinExistence type="predicted"/>
<reference evidence="1" key="1">
    <citation type="submission" date="2016-10" db="EMBL/GenBank/DDBJ databases">
        <authorList>
            <person name="de Groot N.N."/>
        </authorList>
    </citation>
    <scope>NUCLEOTIDE SEQUENCE</scope>
</reference>
<organism evidence="1">
    <name type="scientific">hydrothermal vent metagenome</name>
    <dbReference type="NCBI Taxonomy" id="652676"/>
    <lineage>
        <taxon>unclassified sequences</taxon>
        <taxon>metagenomes</taxon>
        <taxon>ecological metagenomes</taxon>
    </lineage>
</organism>
<accession>A0A1W1D477</accession>
<evidence type="ECO:0000313" key="1">
    <source>
        <dbReference type="EMBL" id="SFV75431.1"/>
    </source>
</evidence>
<name>A0A1W1D477_9ZZZZ</name>
<dbReference type="EMBL" id="FPHP01000035">
    <property type="protein sequence ID" value="SFV75431.1"/>
    <property type="molecule type" value="Genomic_DNA"/>
</dbReference>
<evidence type="ECO:0008006" key="2">
    <source>
        <dbReference type="Google" id="ProtNLM"/>
    </source>
</evidence>
<sequence>MVKIVLFFLLQLVIFANSFESNCKKCHNDTELRIFMAKYTLQYSSQKNIKKALYQFLKYPTSSIPLMPYHFIRQKGYKPESTLNDNELKNAIDIYYQKFNLKHFIK</sequence>
<protein>
    <recommendedName>
        <fullName evidence="2">Cytochrome c domain-containing protein</fullName>
    </recommendedName>
</protein>